<gene>
    <name evidence="3" type="primary">cheD</name>
    <name evidence="4" type="ORF">A2557_12990</name>
</gene>
<keyword evidence="1 3" id="KW-0145">Chemotaxis</keyword>
<dbReference type="PANTHER" id="PTHR35147:SF3">
    <property type="entry name" value="CHEMORECEPTOR GLUTAMINE DEAMIDASE CHED 1-RELATED"/>
    <property type="match status" value="1"/>
</dbReference>
<evidence type="ECO:0000256" key="3">
    <source>
        <dbReference type="HAMAP-Rule" id="MF_01440"/>
    </source>
</evidence>
<dbReference type="Proteomes" id="UP000177583">
    <property type="component" value="Unassembled WGS sequence"/>
</dbReference>
<dbReference type="Pfam" id="PF03975">
    <property type="entry name" value="CheD"/>
    <property type="match status" value="1"/>
</dbReference>
<dbReference type="EMBL" id="MFNF01000065">
    <property type="protein sequence ID" value="OGG98927.1"/>
    <property type="molecule type" value="Genomic_DNA"/>
</dbReference>
<comment type="catalytic activity">
    <reaction evidence="3">
        <text>L-glutaminyl-[protein] + H2O = L-glutamyl-[protein] + NH4(+)</text>
        <dbReference type="Rhea" id="RHEA:16441"/>
        <dbReference type="Rhea" id="RHEA-COMP:10207"/>
        <dbReference type="Rhea" id="RHEA-COMP:10208"/>
        <dbReference type="ChEBI" id="CHEBI:15377"/>
        <dbReference type="ChEBI" id="CHEBI:28938"/>
        <dbReference type="ChEBI" id="CHEBI:29973"/>
        <dbReference type="ChEBI" id="CHEBI:30011"/>
        <dbReference type="EC" id="3.5.1.44"/>
    </reaction>
</comment>
<protein>
    <recommendedName>
        <fullName evidence="3">Probable chemoreceptor glutamine deamidase CheD</fullName>
        <ecNumber evidence="3">3.5.1.44</ecNumber>
    </recommendedName>
</protein>
<dbReference type="CDD" id="cd16352">
    <property type="entry name" value="CheD"/>
    <property type="match status" value="1"/>
</dbReference>
<evidence type="ECO:0000256" key="1">
    <source>
        <dbReference type="ARBA" id="ARBA00022500"/>
    </source>
</evidence>
<dbReference type="PANTHER" id="PTHR35147">
    <property type="entry name" value="CHEMORECEPTOR GLUTAMINE DEAMIDASE CHED-RELATED"/>
    <property type="match status" value="1"/>
</dbReference>
<comment type="caution">
    <text evidence="4">The sequence shown here is derived from an EMBL/GenBank/DDBJ whole genome shotgun (WGS) entry which is preliminary data.</text>
</comment>
<comment type="similarity">
    <text evidence="3">Belongs to the CheD family.</text>
</comment>
<dbReference type="GO" id="GO:0006935">
    <property type="term" value="P:chemotaxis"/>
    <property type="evidence" value="ECO:0007669"/>
    <property type="project" value="UniProtKB-UniRule"/>
</dbReference>
<keyword evidence="2 3" id="KW-0378">Hydrolase</keyword>
<dbReference type="Gene3D" id="3.30.1330.200">
    <property type="match status" value="1"/>
</dbReference>
<sequence>MAEPYHIPGLKKGYHLQPGEIFVTGEEMTISTVLGSCVAVCLYDPYKKIAGMNHVMLPKLPPGQMPSTRYGNVATFVLFDLMVEHGCNKGNLQVSVYGGANGLSKGAGPSSLSVMQVGEKNLEVTLKVLQKLNLKIRHQDTGGAIGRKIQFDSISGQVEANFLRRFDFTHELGEIY</sequence>
<evidence type="ECO:0000256" key="2">
    <source>
        <dbReference type="ARBA" id="ARBA00022801"/>
    </source>
</evidence>
<proteinExistence type="inferred from homology"/>
<dbReference type="EC" id="3.5.1.44" evidence="3"/>
<dbReference type="SUPFAM" id="SSF64438">
    <property type="entry name" value="CNF1/YfiH-like putative cysteine hydrolases"/>
    <property type="match status" value="1"/>
</dbReference>
<organism evidence="4 5">
    <name type="scientific">Candidatus Lambdaproteobacteria bacterium RIFOXYD2_FULL_56_26</name>
    <dbReference type="NCBI Taxonomy" id="1817773"/>
    <lineage>
        <taxon>Bacteria</taxon>
        <taxon>Pseudomonadati</taxon>
        <taxon>Pseudomonadota</taxon>
        <taxon>Candidatus Lambdaproteobacteria</taxon>
    </lineage>
</organism>
<dbReference type="AlphaFoldDB" id="A0A1F6GLG1"/>
<dbReference type="HAMAP" id="MF_01440">
    <property type="entry name" value="CheD"/>
    <property type="match status" value="1"/>
</dbReference>
<dbReference type="InterPro" id="IPR005659">
    <property type="entry name" value="Chemorcpt_Glu_NH3ase_CheD"/>
</dbReference>
<dbReference type="InterPro" id="IPR011324">
    <property type="entry name" value="Cytotoxic_necrot_fac-like_cat"/>
</dbReference>
<evidence type="ECO:0000313" key="4">
    <source>
        <dbReference type="EMBL" id="OGG98927.1"/>
    </source>
</evidence>
<reference evidence="4 5" key="1">
    <citation type="journal article" date="2016" name="Nat. Commun.">
        <title>Thousands of microbial genomes shed light on interconnected biogeochemical processes in an aquifer system.</title>
        <authorList>
            <person name="Anantharaman K."/>
            <person name="Brown C.T."/>
            <person name="Hug L.A."/>
            <person name="Sharon I."/>
            <person name="Castelle C.J."/>
            <person name="Probst A.J."/>
            <person name="Thomas B.C."/>
            <person name="Singh A."/>
            <person name="Wilkins M.J."/>
            <person name="Karaoz U."/>
            <person name="Brodie E.L."/>
            <person name="Williams K.H."/>
            <person name="Hubbard S.S."/>
            <person name="Banfield J.F."/>
        </authorList>
    </citation>
    <scope>NUCLEOTIDE SEQUENCE [LARGE SCALE GENOMIC DNA]</scope>
</reference>
<dbReference type="GO" id="GO:0050568">
    <property type="term" value="F:protein-glutamine glutaminase activity"/>
    <property type="evidence" value="ECO:0007669"/>
    <property type="project" value="UniProtKB-UniRule"/>
</dbReference>
<dbReference type="InterPro" id="IPR038592">
    <property type="entry name" value="CheD-like_sf"/>
</dbReference>
<accession>A0A1F6GLG1</accession>
<name>A0A1F6GLG1_9PROT</name>
<evidence type="ECO:0000313" key="5">
    <source>
        <dbReference type="Proteomes" id="UP000177583"/>
    </source>
</evidence>
<comment type="function">
    <text evidence="3">Probably deamidates glutamine residues to glutamate on methyl-accepting chemotaxis receptors (MCPs), playing an important role in chemotaxis.</text>
</comment>